<feature type="region of interest" description="Disordered" evidence="1">
    <location>
        <begin position="1"/>
        <end position="59"/>
    </location>
</feature>
<accession>A0ABQ4H043</accession>
<evidence type="ECO:0000313" key="2">
    <source>
        <dbReference type="EMBL" id="GIH66985.1"/>
    </source>
</evidence>
<dbReference type="Proteomes" id="UP000660454">
    <property type="component" value="Unassembled WGS sequence"/>
</dbReference>
<gene>
    <name evidence="2" type="ORF">Msi02_78020</name>
</gene>
<proteinExistence type="predicted"/>
<evidence type="ECO:0008006" key="4">
    <source>
        <dbReference type="Google" id="ProtNLM"/>
    </source>
</evidence>
<organism evidence="2 3">
    <name type="scientific">Microbispora siamensis</name>
    <dbReference type="NCBI Taxonomy" id="564413"/>
    <lineage>
        <taxon>Bacteria</taxon>
        <taxon>Bacillati</taxon>
        <taxon>Actinomycetota</taxon>
        <taxon>Actinomycetes</taxon>
        <taxon>Streptosporangiales</taxon>
        <taxon>Streptosporangiaceae</taxon>
        <taxon>Microbispora</taxon>
    </lineage>
</organism>
<reference evidence="2 3" key="1">
    <citation type="submission" date="2021-01" db="EMBL/GenBank/DDBJ databases">
        <title>Whole genome shotgun sequence of Microbispora siamensis NBRC 104113.</title>
        <authorList>
            <person name="Komaki H."/>
            <person name="Tamura T."/>
        </authorList>
    </citation>
    <scope>NUCLEOTIDE SEQUENCE [LARGE SCALE GENOMIC DNA]</scope>
    <source>
        <strain evidence="2 3">NBRC 104113</strain>
    </source>
</reference>
<comment type="caution">
    <text evidence="2">The sequence shown here is derived from an EMBL/GenBank/DDBJ whole genome shotgun (WGS) entry which is preliminary data.</text>
</comment>
<evidence type="ECO:0000313" key="3">
    <source>
        <dbReference type="Proteomes" id="UP000660454"/>
    </source>
</evidence>
<dbReference type="EMBL" id="BOOF01000063">
    <property type="protein sequence ID" value="GIH66985.1"/>
    <property type="molecule type" value="Genomic_DNA"/>
</dbReference>
<protein>
    <recommendedName>
        <fullName evidence="4">ATP-grasp target RiPP</fullName>
    </recommendedName>
</protein>
<name>A0ABQ4H043_9ACTN</name>
<sequence>MPRADNSDTAGFETSILADCHSDHGPSTPVVVTPRTRHRTSHPSVNFPDGTLTEVDDPDDAEVVPVPEEMRPEPWAGTDGSCSTS</sequence>
<evidence type="ECO:0000256" key="1">
    <source>
        <dbReference type="SAM" id="MobiDB-lite"/>
    </source>
</evidence>
<keyword evidence="3" id="KW-1185">Reference proteome</keyword>